<accession>A0ABR7VG07</accession>
<dbReference type="Proteomes" id="UP000598350">
    <property type="component" value="Unassembled WGS sequence"/>
</dbReference>
<dbReference type="NCBIfam" id="NF006132">
    <property type="entry name" value="PRK08277.1"/>
    <property type="match status" value="1"/>
</dbReference>
<keyword evidence="4" id="KW-1185">Reference proteome</keyword>
<dbReference type="Gene3D" id="3.40.50.720">
    <property type="entry name" value="NAD(P)-binding Rossmann-like Domain"/>
    <property type="match status" value="1"/>
</dbReference>
<organism evidence="3 4">
    <name type="scientific">Maribacter arenosus</name>
    <dbReference type="NCBI Taxonomy" id="1854708"/>
    <lineage>
        <taxon>Bacteria</taxon>
        <taxon>Pseudomonadati</taxon>
        <taxon>Bacteroidota</taxon>
        <taxon>Flavobacteriia</taxon>
        <taxon>Flavobacteriales</taxon>
        <taxon>Flavobacteriaceae</taxon>
        <taxon>Maribacter</taxon>
    </lineage>
</organism>
<dbReference type="PRINTS" id="PR00081">
    <property type="entry name" value="GDHRDH"/>
</dbReference>
<protein>
    <submittedName>
        <fullName evidence="3">SDR family oxidoreductase</fullName>
    </submittedName>
</protein>
<gene>
    <name evidence="3" type="ORF">HPE63_14000</name>
</gene>
<proteinExistence type="inferred from homology"/>
<dbReference type="InterPro" id="IPR020904">
    <property type="entry name" value="Sc_DH/Rdtase_CS"/>
</dbReference>
<evidence type="ECO:0000256" key="1">
    <source>
        <dbReference type="ARBA" id="ARBA00006484"/>
    </source>
</evidence>
<evidence type="ECO:0000256" key="2">
    <source>
        <dbReference type="ARBA" id="ARBA00023002"/>
    </source>
</evidence>
<dbReference type="EMBL" id="JABTCG010000005">
    <property type="protein sequence ID" value="MBD0851790.1"/>
    <property type="molecule type" value="Genomic_DNA"/>
</dbReference>
<reference evidence="3 4" key="1">
    <citation type="submission" date="2020-05" db="EMBL/GenBank/DDBJ databases">
        <title>The draft genome sequence of Maribacter arenosus CAU 1321.</title>
        <authorList>
            <person name="Mu L."/>
        </authorList>
    </citation>
    <scope>NUCLEOTIDE SEQUENCE [LARGE SCALE GENOMIC DNA]</scope>
    <source>
        <strain evidence="3 4">CAU 1321</strain>
    </source>
</reference>
<dbReference type="SUPFAM" id="SSF51735">
    <property type="entry name" value="NAD(P)-binding Rossmann-fold domains"/>
    <property type="match status" value="1"/>
</dbReference>
<comment type="caution">
    <text evidence="3">The sequence shown here is derived from an EMBL/GenBank/DDBJ whole genome shotgun (WGS) entry which is preliminary data.</text>
</comment>
<keyword evidence="2" id="KW-0560">Oxidoreductase</keyword>
<sequence length="273" mass="28967">MGKGELFDITEKIIVITGGAGALGGSMAAYLLTQGAKIAILDLFPESVENRVIELKKINPEVLGIPGSVLDKDHLEKAKSKIIAKWGKIDVLINAAGGNMPGATIGEDQTIFDLNMEDFKKVSELNLNGSVLPSIVFGEVMAKQRAGSIINISSMTATQAVTRVVGYSASKAAIDIFTKWMATEMALKFEGSVRVNAIAPGFFIGNQNRALLTKPDGSYTDRGNTIIENTPMKRFGEANELNGAIHWLISDAASFVTGTIVPIDGGFSAFSGV</sequence>
<dbReference type="RefSeq" id="WP_188314919.1">
    <property type="nucleotide sequence ID" value="NZ_JABTCG010000005.1"/>
</dbReference>
<comment type="similarity">
    <text evidence="1">Belongs to the short-chain dehydrogenases/reductases (SDR) family.</text>
</comment>
<dbReference type="PROSITE" id="PS00061">
    <property type="entry name" value="ADH_SHORT"/>
    <property type="match status" value="1"/>
</dbReference>
<dbReference type="Pfam" id="PF13561">
    <property type="entry name" value="adh_short_C2"/>
    <property type="match status" value="1"/>
</dbReference>
<dbReference type="InterPro" id="IPR036291">
    <property type="entry name" value="NAD(P)-bd_dom_sf"/>
</dbReference>
<evidence type="ECO:0000313" key="4">
    <source>
        <dbReference type="Proteomes" id="UP000598350"/>
    </source>
</evidence>
<dbReference type="InterPro" id="IPR002347">
    <property type="entry name" value="SDR_fam"/>
</dbReference>
<dbReference type="PRINTS" id="PR00080">
    <property type="entry name" value="SDRFAMILY"/>
</dbReference>
<name>A0ABR7VG07_9FLAO</name>
<dbReference type="PANTHER" id="PTHR42760:SF115">
    <property type="entry name" value="3-OXOACYL-[ACYL-CARRIER-PROTEIN] REDUCTASE FABG"/>
    <property type="match status" value="1"/>
</dbReference>
<evidence type="ECO:0000313" key="3">
    <source>
        <dbReference type="EMBL" id="MBD0851790.1"/>
    </source>
</evidence>
<dbReference type="PANTHER" id="PTHR42760">
    <property type="entry name" value="SHORT-CHAIN DEHYDROGENASES/REDUCTASES FAMILY MEMBER"/>
    <property type="match status" value="1"/>
</dbReference>